<reference evidence="2 3" key="1">
    <citation type="submission" date="2023-04" db="EMBL/GenBank/DDBJ databases">
        <title>Lysobacter sp. strain UC isolated from soil sample.</title>
        <authorList>
            <person name="Choksket S."/>
            <person name="Harshvardhan F."/>
            <person name="Rana R."/>
            <person name="Patil P.B."/>
            <person name="Korpole S."/>
        </authorList>
    </citation>
    <scope>NUCLEOTIDE SEQUENCE [LARGE SCALE GENOMIC DNA]</scope>
    <source>
        <strain evidence="2 3">UC</strain>
    </source>
</reference>
<evidence type="ECO:0000256" key="1">
    <source>
        <dbReference type="SAM" id="Phobius"/>
    </source>
</evidence>
<comment type="caution">
    <text evidence="2">The sequence shown here is derived from an EMBL/GenBank/DDBJ whole genome shotgun (WGS) entry which is preliminary data.</text>
</comment>
<feature type="transmembrane region" description="Helical" evidence="1">
    <location>
        <begin position="20"/>
        <end position="43"/>
    </location>
</feature>
<keyword evidence="1" id="KW-0812">Transmembrane</keyword>
<keyword evidence="3" id="KW-1185">Reference proteome</keyword>
<proteinExistence type="predicted"/>
<evidence type="ECO:0000313" key="2">
    <source>
        <dbReference type="EMBL" id="MDR0183168.1"/>
    </source>
</evidence>
<protein>
    <submittedName>
        <fullName evidence="2">DUF3304 domain-containing protein</fullName>
    </submittedName>
</protein>
<dbReference type="Pfam" id="PF11745">
    <property type="entry name" value="DUF3304"/>
    <property type="match status" value="2"/>
</dbReference>
<dbReference type="Proteomes" id="UP001233535">
    <property type="component" value="Unassembled WGS sequence"/>
</dbReference>
<dbReference type="InterPro" id="IPR021733">
    <property type="entry name" value="DUF3304"/>
</dbReference>
<dbReference type="EMBL" id="JARUHG010000002">
    <property type="protein sequence ID" value="MDR0183168.1"/>
    <property type="molecule type" value="Genomic_DNA"/>
</dbReference>
<organism evidence="2 3">
    <name type="scientific">Lysobacter arvi</name>
    <dbReference type="NCBI Taxonomy" id="3038776"/>
    <lineage>
        <taxon>Bacteria</taxon>
        <taxon>Pseudomonadati</taxon>
        <taxon>Pseudomonadota</taxon>
        <taxon>Gammaproteobacteria</taxon>
        <taxon>Lysobacterales</taxon>
        <taxon>Lysobacteraceae</taxon>
        <taxon>Lysobacter</taxon>
    </lineage>
</organism>
<feature type="transmembrane region" description="Helical" evidence="1">
    <location>
        <begin position="86"/>
        <end position="103"/>
    </location>
</feature>
<feature type="transmembrane region" description="Helical" evidence="1">
    <location>
        <begin position="49"/>
        <end position="74"/>
    </location>
</feature>
<dbReference type="RefSeq" id="WP_309262323.1">
    <property type="nucleotide sequence ID" value="NZ_JARUHG010000002.1"/>
</dbReference>
<gene>
    <name evidence="2" type="ORF">P8609_09310</name>
</gene>
<name>A0ABU1CDB1_9GAMM</name>
<accession>A0ABU1CDB1</accession>
<keyword evidence="1" id="KW-0472">Membrane</keyword>
<sequence>MSELQEGGVQPAEAGQRSCIFSVLSLFPVPCAILLWICVFLGASGYGALAMGSVIAPLSLASLLLSAAGSAVALWRREPCTRLAKGVFFSSLLLSMLVLTSLVRPSHDEPPAPAVPAAMFGTQIVPMDHERGDTFVRSVRVKDRDLGPAPRGRPARPDHRFESIYLPYSWRPGLTVVVEWERCNHLPFGKTDAEPLCRRIEKTVVVEKYDYEVNHAWLHILPDDQARIILDLRAPGEPGYPGPVPIEPGPNDLFQSPIRTLDHDPFGLEGVHINGQRIDADTKGLLLPYEWRPGLTVLVKWQRCTHTEPRSCRSIERRVDFPKYEAPDTPTWVHMMPGDQVLLINSARTPADPDYPGPSWEDEEAAYRRARERRRSLERHE</sequence>
<keyword evidence="1" id="KW-1133">Transmembrane helix</keyword>
<evidence type="ECO:0000313" key="3">
    <source>
        <dbReference type="Proteomes" id="UP001233535"/>
    </source>
</evidence>